<dbReference type="InterPro" id="IPR007272">
    <property type="entry name" value="Sulf_transp_TsuA/YedE"/>
</dbReference>
<name>A0ABV4HRA8_9GAMM</name>
<feature type="transmembrane region" description="Helical" evidence="1">
    <location>
        <begin position="110"/>
        <end position="127"/>
    </location>
</feature>
<feature type="transmembrane region" description="Helical" evidence="1">
    <location>
        <begin position="67"/>
        <end position="90"/>
    </location>
</feature>
<dbReference type="EMBL" id="JBFWIC010000015">
    <property type="protein sequence ID" value="MEZ0475287.1"/>
    <property type="molecule type" value="Genomic_DNA"/>
</dbReference>
<comment type="caution">
    <text evidence="2">The sequence shown here is derived from an EMBL/GenBank/DDBJ whole genome shotgun (WGS) entry which is preliminary data.</text>
</comment>
<dbReference type="Proteomes" id="UP001566331">
    <property type="component" value="Unassembled WGS sequence"/>
</dbReference>
<reference evidence="2 3" key="1">
    <citation type="submission" date="2024-07" db="EMBL/GenBank/DDBJ databases">
        <title>Luteimonas salilacus sp. nov., isolated from the shore soil of Salt Lake in Tibet of China.</title>
        <authorList>
            <person name="Zhang X."/>
            <person name="Li A."/>
        </authorList>
    </citation>
    <scope>NUCLEOTIDE SEQUENCE [LARGE SCALE GENOMIC DNA]</scope>
    <source>
        <strain evidence="2 3">B3-2-R+30</strain>
    </source>
</reference>
<feature type="transmembrane region" description="Helical" evidence="1">
    <location>
        <begin position="246"/>
        <end position="264"/>
    </location>
</feature>
<dbReference type="Pfam" id="PF04143">
    <property type="entry name" value="Sulf_transp"/>
    <property type="match status" value="1"/>
</dbReference>
<dbReference type="RefSeq" id="WP_370562804.1">
    <property type="nucleotide sequence ID" value="NZ_JBFWIB010000002.1"/>
</dbReference>
<protein>
    <submittedName>
        <fullName evidence="2">YeeE/YedE thiosulfate transporter family protein</fullName>
    </submittedName>
</protein>
<feature type="transmembrane region" description="Helical" evidence="1">
    <location>
        <begin position="6"/>
        <end position="29"/>
    </location>
</feature>
<accession>A0ABV4HRA8</accession>
<feature type="transmembrane region" description="Helical" evidence="1">
    <location>
        <begin position="206"/>
        <end position="225"/>
    </location>
</feature>
<evidence type="ECO:0000313" key="2">
    <source>
        <dbReference type="EMBL" id="MEZ0475287.1"/>
    </source>
</evidence>
<keyword evidence="3" id="KW-1185">Reference proteome</keyword>
<sequence>MLTIALVTVLAFTVGFIVNRSGTCLVAAAHEVLYKRRAWRVMGLVLAAMVATTLLVPLSWMPSPVQVLAPVFSVELTLIIGAVLFGIGALVNDACLLGSLGRIGNGEVRLVALPAGLATGFLLTEGLRVGQRVGRPSVFSEPTPLSIAAYCLVALGCGGLLAAFIRAERRRGVRPGSGRRMAVIGVTAGLLFAIEPSWTFANLVDGVVVGSAGAAAYLAVMATLAGSVMSGQRLGTFKFEMPTAWSVARTLAAGGLMGAGAALIPGGNDSLLLQSLPGASPSAFVALPLMMAAILLAMALTRFAGGRAFTP</sequence>
<keyword evidence="1" id="KW-0812">Transmembrane</keyword>
<feature type="transmembrane region" description="Helical" evidence="1">
    <location>
        <begin position="147"/>
        <end position="165"/>
    </location>
</feature>
<organism evidence="2 3">
    <name type="scientific">Luteimonas salinilitoris</name>
    <dbReference type="NCBI Taxonomy" id="3237697"/>
    <lineage>
        <taxon>Bacteria</taxon>
        <taxon>Pseudomonadati</taxon>
        <taxon>Pseudomonadota</taxon>
        <taxon>Gammaproteobacteria</taxon>
        <taxon>Lysobacterales</taxon>
        <taxon>Lysobacteraceae</taxon>
        <taxon>Luteimonas</taxon>
    </lineage>
</organism>
<keyword evidence="1" id="KW-0472">Membrane</keyword>
<feature type="transmembrane region" description="Helical" evidence="1">
    <location>
        <begin position="284"/>
        <end position="305"/>
    </location>
</feature>
<gene>
    <name evidence="2" type="ORF">AB6713_11770</name>
</gene>
<evidence type="ECO:0000313" key="3">
    <source>
        <dbReference type="Proteomes" id="UP001566331"/>
    </source>
</evidence>
<feature type="transmembrane region" description="Helical" evidence="1">
    <location>
        <begin position="41"/>
        <end position="61"/>
    </location>
</feature>
<proteinExistence type="predicted"/>
<feature type="transmembrane region" description="Helical" evidence="1">
    <location>
        <begin position="177"/>
        <end position="194"/>
    </location>
</feature>
<keyword evidence="1" id="KW-1133">Transmembrane helix</keyword>
<evidence type="ECO:0000256" key="1">
    <source>
        <dbReference type="SAM" id="Phobius"/>
    </source>
</evidence>